<dbReference type="EMBL" id="CP048649">
    <property type="protein sequence ID" value="QIB69697.1"/>
    <property type="molecule type" value="Genomic_DNA"/>
</dbReference>
<feature type="active site" description="Cysteine sulfenic acid (-SOH) intermediate; for peroxidase activity" evidence="5">
    <location>
        <position position="46"/>
    </location>
</feature>
<accession>A0A858BVT3</accession>
<dbReference type="InterPro" id="IPR050455">
    <property type="entry name" value="Tpx_Peroxidase_subfamily"/>
</dbReference>
<dbReference type="InterPro" id="IPR000866">
    <property type="entry name" value="AhpC/TSA"/>
</dbReference>
<feature type="domain" description="Thioredoxin" evidence="6">
    <location>
        <begin position="4"/>
        <end position="150"/>
    </location>
</feature>
<organism evidence="7 8">
    <name type="scientific">Aminipila butyrica</name>
    <dbReference type="NCBI Taxonomy" id="433296"/>
    <lineage>
        <taxon>Bacteria</taxon>
        <taxon>Bacillati</taxon>
        <taxon>Bacillota</taxon>
        <taxon>Clostridia</taxon>
        <taxon>Peptostreptococcales</taxon>
        <taxon>Anaerovoracaceae</taxon>
        <taxon>Aminipila</taxon>
    </lineage>
</organism>
<keyword evidence="3" id="KW-0560">Oxidoreductase</keyword>
<gene>
    <name evidence="7" type="ORF">Ami103574_10355</name>
</gene>
<dbReference type="PIRSF" id="PIRSF000239">
    <property type="entry name" value="AHPC"/>
    <property type="match status" value="1"/>
</dbReference>
<name>A0A858BVT3_9FIRM</name>
<dbReference type="InterPro" id="IPR024706">
    <property type="entry name" value="Peroxiredoxin_AhpC-typ"/>
</dbReference>
<evidence type="ECO:0000256" key="2">
    <source>
        <dbReference type="ARBA" id="ARBA00022862"/>
    </source>
</evidence>
<evidence type="ECO:0000259" key="6">
    <source>
        <dbReference type="PROSITE" id="PS51352"/>
    </source>
</evidence>
<evidence type="ECO:0000313" key="8">
    <source>
        <dbReference type="Proteomes" id="UP000466848"/>
    </source>
</evidence>
<keyword evidence="1" id="KW-0575">Peroxidase</keyword>
<evidence type="ECO:0000256" key="5">
    <source>
        <dbReference type="PIRSR" id="PIRSR000239-1"/>
    </source>
</evidence>
<reference evidence="7 8" key="1">
    <citation type="submission" date="2020-02" db="EMBL/GenBank/DDBJ databases">
        <authorList>
            <person name="Kim Y.B."/>
            <person name="Roh S.W."/>
        </authorList>
    </citation>
    <scope>NUCLEOTIDE SEQUENCE [LARGE SCALE GENOMIC DNA]</scope>
    <source>
        <strain evidence="7 8">DSM 103574</strain>
    </source>
</reference>
<dbReference type="Gene3D" id="3.40.30.10">
    <property type="entry name" value="Glutaredoxin"/>
    <property type="match status" value="1"/>
</dbReference>
<keyword evidence="4" id="KW-0676">Redox-active center</keyword>
<dbReference type="RefSeq" id="WP_163066937.1">
    <property type="nucleotide sequence ID" value="NZ_CP048649.1"/>
</dbReference>
<protein>
    <submittedName>
        <fullName evidence="7">Redoxin domain-containing protein</fullName>
    </submittedName>
</protein>
<dbReference type="Pfam" id="PF00578">
    <property type="entry name" value="AhpC-TSA"/>
    <property type="match status" value="1"/>
</dbReference>
<dbReference type="PROSITE" id="PS51352">
    <property type="entry name" value="THIOREDOXIN_2"/>
    <property type="match status" value="1"/>
</dbReference>
<evidence type="ECO:0000256" key="3">
    <source>
        <dbReference type="ARBA" id="ARBA00023002"/>
    </source>
</evidence>
<dbReference type="InterPro" id="IPR036249">
    <property type="entry name" value="Thioredoxin-like_sf"/>
</dbReference>
<dbReference type="InterPro" id="IPR013766">
    <property type="entry name" value="Thioredoxin_domain"/>
</dbReference>
<evidence type="ECO:0000256" key="1">
    <source>
        <dbReference type="ARBA" id="ARBA00022559"/>
    </source>
</evidence>
<evidence type="ECO:0000256" key="4">
    <source>
        <dbReference type="ARBA" id="ARBA00023284"/>
    </source>
</evidence>
<keyword evidence="2" id="KW-0049">Antioxidant</keyword>
<dbReference type="KEGG" id="abut:Ami103574_10355"/>
<sequence length="150" mass="16515">MKAIQVGSKAPDFILQDGFGKEIRLSDYCGKQVLLSWHPLAWTSVCTDQMRALEVHFDAFAAKNTVAIGLSVDAAPSKKAWATVLSIEKTPLVSDFWPQGKVAQDYGVFMENHGFSGRANILIDGEGIVKWVKVYPLGELPDIHEILEAL</sequence>
<dbReference type="SUPFAM" id="SSF52833">
    <property type="entry name" value="Thioredoxin-like"/>
    <property type="match status" value="1"/>
</dbReference>
<dbReference type="PANTHER" id="PTHR43110">
    <property type="entry name" value="THIOL PEROXIDASE"/>
    <property type="match status" value="1"/>
</dbReference>
<dbReference type="GO" id="GO:0004601">
    <property type="term" value="F:peroxidase activity"/>
    <property type="evidence" value="ECO:0007669"/>
    <property type="project" value="UniProtKB-KW"/>
</dbReference>
<dbReference type="Proteomes" id="UP000466848">
    <property type="component" value="Chromosome"/>
</dbReference>
<keyword evidence="8" id="KW-1185">Reference proteome</keyword>
<evidence type="ECO:0000313" key="7">
    <source>
        <dbReference type="EMBL" id="QIB69697.1"/>
    </source>
</evidence>
<proteinExistence type="predicted"/>
<dbReference type="AlphaFoldDB" id="A0A858BVT3"/>
<dbReference type="PANTHER" id="PTHR43110:SF1">
    <property type="entry name" value="THIOL PEROXIDASE"/>
    <property type="match status" value="1"/>
</dbReference>